<accession>A0ABR3XV83</accession>
<evidence type="ECO:0000256" key="1">
    <source>
        <dbReference type="SAM" id="MobiDB-lite"/>
    </source>
</evidence>
<sequence>MASRTAQSAAQSAKRVQNEFGSDLWVKDPSKTYRHSTGGRGMFAGLQDAKHYNVEEGWARRAPDTRPGFFSWLYNRILTAEIEGSSWRQMRAWATMMMATAAAARSEESKMSLRQRGRPVLAPARVSISTESPSPMAALAMRMRQNAQRRTMTTMAYPSSFPFLAPLSQTARRRHRSYPCPRRLPARAIIPPSPATRLKLPIPKVLIKALPLTVVSLALAAATASWVVSIVLHPINHFQFLSSSTPASPLADPTTPRQPTTTIPPPHQIYDEAMYNDPAFSASMAEESGRGRHLSFACFFLPDADEERSVLRERYDYSFWVDGMAGTDS</sequence>
<evidence type="ECO:0000313" key="2">
    <source>
        <dbReference type="EMBL" id="KAL1879590.1"/>
    </source>
</evidence>
<name>A0ABR3XV83_9EURO</name>
<protein>
    <submittedName>
        <fullName evidence="2">Uncharacterized protein</fullName>
    </submittedName>
</protein>
<organism evidence="2 3">
    <name type="scientific">Paecilomyces lecythidis</name>
    <dbReference type="NCBI Taxonomy" id="3004212"/>
    <lineage>
        <taxon>Eukaryota</taxon>
        <taxon>Fungi</taxon>
        <taxon>Dikarya</taxon>
        <taxon>Ascomycota</taxon>
        <taxon>Pezizomycotina</taxon>
        <taxon>Eurotiomycetes</taxon>
        <taxon>Eurotiomycetidae</taxon>
        <taxon>Eurotiales</taxon>
        <taxon>Thermoascaceae</taxon>
        <taxon>Paecilomyces</taxon>
    </lineage>
</organism>
<reference evidence="2 3" key="1">
    <citation type="journal article" date="2024" name="IMA Fungus">
        <title>IMA Genome - F19 : A genome assembly and annotation guide to empower mycologists, including annotated draft genome sequences of Ceratocystis pirilliformis, Diaporthe australafricana, Fusarium ophioides, Paecilomyces lecythidis, and Sporothrix stenoceras.</title>
        <authorList>
            <person name="Aylward J."/>
            <person name="Wilson A.M."/>
            <person name="Visagie C.M."/>
            <person name="Spraker J."/>
            <person name="Barnes I."/>
            <person name="Buitendag C."/>
            <person name="Ceriani C."/>
            <person name="Del Mar Angel L."/>
            <person name="du Plessis D."/>
            <person name="Fuchs T."/>
            <person name="Gasser K."/>
            <person name="Kramer D."/>
            <person name="Li W."/>
            <person name="Munsamy K."/>
            <person name="Piso A."/>
            <person name="Price J.L."/>
            <person name="Sonnekus B."/>
            <person name="Thomas C."/>
            <person name="van der Nest A."/>
            <person name="van Dijk A."/>
            <person name="van Heerden A."/>
            <person name="van Vuuren N."/>
            <person name="Yilmaz N."/>
            <person name="Duong T.A."/>
            <person name="van der Merwe N.A."/>
            <person name="Wingfield M.J."/>
            <person name="Wingfield B.D."/>
        </authorList>
    </citation>
    <scope>NUCLEOTIDE SEQUENCE [LARGE SCALE GENOMIC DNA]</scope>
    <source>
        <strain evidence="2 3">CMW 18167</strain>
    </source>
</reference>
<proteinExistence type="predicted"/>
<comment type="caution">
    <text evidence="2">The sequence shown here is derived from an EMBL/GenBank/DDBJ whole genome shotgun (WGS) entry which is preliminary data.</text>
</comment>
<feature type="region of interest" description="Disordered" evidence="1">
    <location>
        <begin position="245"/>
        <end position="265"/>
    </location>
</feature>
<dbReference type="EMBL" id="JAVDPF010000010">
    <property type="protein sequence ID" value="KAL1879590.1"/>
    <property type="molecule type" value="Genomic_DNA"/>
</dbReference>
<evidence type="ECO:0000313" key="3">
    <source>
        <dbReference type="Proteomes" id="UP001583193"/>
    </source>
</evidence>
<keyword evidence="3" id="KW-1185">Reference proteome</keyword>
<gene>
    <name evidence="2" type="ORF">Plec18167_004051</name>
</gene>
<dbReference type="Proteomes" id="UP001583193">
    <property type="component" value="Unassembled WGS sequence"/>
</dbReference>